<sequence>MLWLPVLRFLCVCKCVCPYVFLVFFLRLFFFSLPCSDLFCYFNYSLDSSLFSKERHKRRGSGWKERRGGTGRSGGEGEVTIIKMYCMNKIYF</sequence>
<accession>A6I424</accession>
<proteinExistence type="predicted"/>
<keyword evidence="1" id="KW-0812">Transmembrane</keyword>
<dbReference type="EMBL" id="CH473954">
    <property type="protein sequence ID" value="EDL76853.1"/>
    <property type="molecule type" value="Genomic_DNA"/>
</dbReference>
<gene>
    <name evidence="2" type="ORF">rCG_25326</name>
</gene>
<protein>
    <submittedName>
        <fullName evidence="2">RCG25326</fullName>
    </submittedName>
</protein>
<organism evidence="2 3">
    <name type="scientific">Rattus norvegicus</name>
    <name type="common">Rat</name>
    <dbReference type="NCBI Taxonomy" id="10116"/>
    <lineage>
        <taxon>Eukaryota</taxon>
        <taxon>Metazoa</taxon>
        <taxon>Chordata</taxon>
        <taxon>Craniata</taxon>
        <taxon>Vertebrata</taxon>
        <taxon>Euteleostomi</taxon>
        <taxon>Mammalia</taxon>
        <taxon>Eutheria</taxon>
        <taxon>Euarchontoglires</taxon>
        <taxon>Glires</taxon>
        <taxon>Rodentia</taxon>
        <taxon>Myomorpha</taxon>
        <taxon>Muroidea</taxon>
        <taxon>Muridae</taxon>
        <taxon>Murinae</taxon>
        <taxon>Rattus</taxon>
    </lineage>
</organism>
<evidence type="ECO:0000313" key="2">
    <source>
        <dbReference type="EMBL" id="EDL76853.1"/>
    </source>
</evidence>
<dbReference type="AlphaFoldDB" id="A6I424"/>
<keyword evidence="1" id="KW-1133">Transmembrane helix</keyword>
<name>A6I424_RAT</name>
<evidence type="ECO:0000313" key="3">
    <source>
        <dbReference type="Proteomes" id="UP000234681"/>
    </source>
</evidence>
<evidence type="ECO:0000256" key="1">
    <source>
        <dbReference type="SAM" id="Phobius"/>
    </source>
</evidence>
<keyword evidence="1" id="KW-0472">Membrane</keyword>
<dbReference type="Proteomes" id="UP000234681">
    <property type="component" value="Chromosome 8"/>
</dbReference>
<reference evidence="2 3" key="1">
    <citation type="submission" date="2005-09" db="EMBL/GenBank/DDBJ databases">
        <authorList>
            <person name="Mural R.J."/>
            <person name="Li P.W."/>
            <person name="Adams M.D."/>
            <person name="Amanatides P.G."/>
            <person name="Baden-Tillson H."/>
            <person name="Barnstead M."/>
            <person name="Chin S.H."/>
            <person name="Dew I."/>
            <person name="Evans C.A."/>
            <person name="Ferriera S."/>
            <person name="Flanigan M."/>
            <person name="Fosler C."/>
            <person name="Glodek A."/>
            <person name="Gu Z."/>
            <person name="Holt R.A."/>
            <person name="Jennings D."/>
            <person name="Kraft C.L."/>
            <person name="Lu F."/>
            <person name="Nguyen T."/>
            <person name="Nusskern D.R."/>
            <person name="Pfannkoch C.M."/>
            <person name="Sitter C."/>
            <person name="Sutton G.G."/>
            <person name="Venter J.C."/>
            <person name="Wang Z."/>
            <person name="Woodage T."/>
            <person name="Zheng X.H."/>
            <person name="Zhong F."/>
        </authorList>
    </citation>
    <scope>NUCLEOTIDE SEQUENCE [LARGE SCALE GENOMIC DNA]</scope>
    <source>
        <strain>BN</strain>
        <strain evidence="3">Sprague-Dawley</strain>
    </source>
</reference>
<feature type="transmembrane region" description="Helical" evidence="1">
    <location>
        <begin position="6"/>
        <end position="30"/>
    </location>
</feature>